<dbReference type="InterPro" id="IPR013783">
    <property type="entry name" value="Ig-like_fold"/>
</dbReference>
<dbReference type="PANTHER" id="PTHR23053:SF0">
    <property type="entry name" value="HYDROCEPHALUS-INDUCING PROTEIN HOMOLOG"/>
    <property type="match status" value="1"/>
</dbReference>
<dbReference type="KEGG" id="mbr:MONBRDRAFT_18473"/>
<keyword evidence="4" id="KW-0969">Cilium</keyword>
<dbReference type="Pfam" id="PF23277">
    <property type="entry name" value="Ig_Dlec1_1"/>
    <property type="match status" value="1"/>
</dbReference>
<dbReference type="RefSeq" id="XP_001744722.1">
    <property type="nucleotide sequence ID" value="XM_001744670.1"/>
</dbReference>
<dbReference type="OMA" id="PCEWFVQ"/>
<evidence type="ECO:0000259" key="7">
    <source>
        <dbReference type="Pfam" id="PF22544"/>
    </source>
</evidence>
<feature type="compositionally biased region" description="Basic and acidic residues" evidence="6">
    <location>
        <begin position="3143"/>
        <end position="3159"/>
    </location>
</feature>
<feature type="region of interest" description="Disordered" evidence="6">
    <location>
        <begin position="2071"/>
        <end position="2114"/>
    </location>
</feature>
<dbReference type="STRING" id="81824.A9UVY4"/>
<feature type="compositionally biased region" description="Basic residues" evidence="6">
    <location>
        <begin position="2315"/>
        <end position="2328"/>
    </location>
</feature>
<feature type="domain" description="CFAP65 fourth Ig-like" evidence="9">
    <location>
        <begin position="4120"/>
        <end position="4205"/>
    </location>
</feature>
<evidence type="ECO:0000256" key="2">
    <source>
        <dbReference type="ARBA" id="ARBA00004496"/>
    </source>
</evidence>
<gene>
    <name evidence="10" type="ORF">MONBRDRAFT_18473</name>
</gene>
<evidence type="ECO:0000259" key="8">
    <source>
        <dbReference type="Pfam" id="PF23277"/>
    </source>
</evidence>
<keyword evidence="11" id="KW-1185">Reference proteome</keyword>
<feature type="region of interest" description="Disordered" evidence="6">
    <location>
        <begin position="1731"/>
        <end position="1768"/>
    </location>
</feature>
<feature type="compositionally biased region" description="Basic and acidic residues" evidence="6">
    <location>
        <begin position="1757"/>
        <end position="1767"/>
    </location>
</feature>
<feature type="region of interest" description="Disordered" evidence="6">
    <location>
        <begin position="2830"/>
        <end position="2849"/>
    </location>
</feature>
<dbReference type="FunCoup" id="A9UVY4">
    <property type="interactions" value="31"/>
</dbReference>
<evidence type="ECO:0000256" key="5">
    <source>
        <dbReference type="ARBA" id="ARBA00023273"/>
    </source>
</evidence>
<dbReference type="Pfam" id="PF24507">
    <property type="entry name" value="Ig_CFAP65_4th"/>
    <property type="match status" value="1"/>
</dbReference>
<dbReference type="GO" id="GO:0003341">
    <property type="term" value="P:cilium movement"/>
    <property type="evidence" value="ECO:0000318"/>
    <property type="project" value="GO_Central"/>
</dbReference>
<reference evidence="10 11" key="1">
    <citation type="journal article" date="2008" name="Nature">
        <title>The genome of the choanoflagellate Monosiga brevicollis and the origin of metazoans.</title>
        <authorList>
            <consortium name="JGI Sequencing"/>
            <person name="King N."/>
            <person name="Westbrook M.J."/>
            <person name="Young S.L."/>
            <person name="Kuo A."/>
            <person name="Abedin M."/>
            <person name="Chapman J."/>
            <person name="Fairclough S."/>
            <person name="Hellsten U."/>
            <person name="Isogai Y."/>
            <person name="Letunic I."/>
            <person name="Marr M."/>
            <person name="Pincus D."/>
            <person name="Putnam N."/>
            <person name="Rokas A."/>
            <person name="Wright K.J."/>
            <person name="Zuzow R."/>
            <person name="Dirks W."/>
            <person name="Good M."/>
            <person name="Goodstein D."/>
            <person name="Lemons D."/>
            <person name="Li W."/>
            <person name="Lyons J.B."/>
            <person name="Morris A."/>
            <person name="Nichols S."/>
            <person name="Richter D.J."/>
            <person name="Salamov A."/>
            <person name="Bork P."/>
            <person name="Lim W.A."/>
            <person name="Manning G."/>
            <person name="Miller W.T."/>
            <person name="McGinnis W."/>
            <person name="Shapiro H."/>
            <person name="Tjian R."/>
            <person name="Grigoriev I.V."/>
            <person name="Rokhsar D."/>
        </authorList>
    </citation>
    <scope>NUCLEOTIDE SEQUENCE [LARGE SCALE GENOMIC DNA]</scope>
    <source>
        <strain evidence="11">MX1 / ATCC 50154</strain>
    </source>
</reference>
<name>A9UVY4_MONBE</name>
<dbReference type="Gene3D" id="2.60.40.10">
    <property type="entry name" value="Immunoglobulins"/>
    <property type="match status" value="20"/>
</dbReference>
<dbReference type="Proteomes" id="UP000001357">
    <property type="component" value="Unassembled WGS sequence"/>
</dbReference>
<dbReference type="InterPro" id="IPR059041">
    <property type="entry name" value="Ig_DLEC1_1"/>
</dbReference>
<evidence type="ECO:0000256" key="1">
    <source>
        <dbReference type="ARBA" id="ARBA00004138"/>
    </source>
</evidence>
<dbReference type="InterPro" id="IPR033305">
    <property type="entry name" value="Hydin-like"/>
</dbReference>
<dbReference type="InParanoid" id="A9UVY4"/>
<dbReference type="InterPro" id="IPR058536">
    <property type="entry name" value="Ig_CFAP65_4th"/>
</dbReference>
<feature type="domain" description="Deleted in lung and esophageal cancer protein 1 Ig-like" evidence="8">
    <location>
        <begin position="76"/>
        <end position="163"/>
    </location>
</feature>
<dbReference type="GeneID" id="5889764"/>
<dbReference type="PANTHER" id="PTHR23053">
    <property type="entry name" value="DLEC1 DELETED IN LUNG AND ESOPHAGEAL CANCER 1"/>
    <property type="match status" value="1"/>
</dbReference>
<feature type="compositionally biased region" description="Basic and acidic residues" evidence="6">
    <location>
        <begin position="2071"/>
        <end position="2081"/>
    </location>
</feature>
<evidence type="ECO:0000256" key="6">
    <source>
        <dbReference type="SAM" id="MobiDB-lite"/>
    </source>
</evidence>
<feature type="domain" description="HYDIN/VesB/CFA65-like Ig-like" evidence="7">
    <location>
        <begin position="3891"/>
        <end position="3991"/>
    </location>
</feature>
<comment type="subcellular location">
    <subcellularLocation>
        <location evidence="1">Cell projection</location>
        <location evidence="1">Cilium</location>
    </subcellularLocation>
    <subcellularLocation>
        <location evidence="2">Cytoplasm</location>
    </subcellularLocation>
</comment>
<accession>A9UVY4</accession>
<dbReference type="Gene3D" id="3.40.50.300">
    <property type="entry name" value="P-loop containing nucleotide triphosphate hydrolases"/>
    <property type="match status" value="1"/>
</dbReference>
<feature type="domain" description="HYDIN/VesB/CFA65-like Ig-like" evidence="7">
    <location>
        <begin position="1525"/>
        <end position="1639"/>
    </location>
</feature>
<feature type="domain" description="HYDIN/VesB/CFA65-like Ig-like" evidence="7">
    <location>
        <begin position="437"/>
        <end position="536"/>
    </location>
</feature>
<feature type="region of interest" description="Disordered" evidence="6">
    <location>
        <begin position="3114"/>
        <end position="3180"/>
    </location>
</feature>
<evidence type="ECO:0000313" key="10">
    <source>
        <dbReference type="EMBL" id="EDQ90671.1"/>
    </source>
</evidence>
<evidence type="ECO:0000259" key="9">
    <source>
        <dbReference type="Pfam" id="PF24507"/>
    </source>
</evidence>
<keyword evidence="3" id="KW-0963">Cytoplasm</keyword>
<dbReference type="InterPro" id="IPR027417">
    <property type="entry name" value="P-loop_NTPase"/>
</dbReference>
<evidence type="ECO:0000313" key="11">
    <source>
        <dbReference type="Proteomes" id="UP000001357"/>
    </source>
</evidence>
<feature type="region of interest" description="Disordered" evidence="6">
    <location>
        <begin position="2160"/>
        <end position="2188"/>
    </location>
</feature>
<sequence length="4710" mass="517153">MAAPLTGPRPPIKLVPASRAHQIVKPSQHLQLSRLSTQEYLDQLTTMHVPRVLELLDIGESSEHRTTPLDLDRPLFQPFPSDIRFQNYDAGDVCEVPLTLTNMDLVARRIKLLPSESPYFDIIPPKNANVKVAPGVAIVYTVRFHPDADRDFADEIVCLTEREKFVIPVHAIGGRGILDIVDNVDFGECMVKSTGTKAVLLRNIGRAPAQVSFEATAPFAVEPKQATLAAGSAMQLQLTFAPAEIGVAEGSLQVYYETGETTITQLQGTSGNANVRLERSTLAFDRTYLGTMSQRSVKLVNHSSQVAHFAFKAFGSHDEEQGVRSSLLTALEQDEAEEVDDFMAMLQSDPTVQAHMSVLARKHRQNREDLDRDGYLYQNDIFSIEPREGDVWPHSEVDVLVTFSPDIPGPQEVTVYCDVTGREARLPLILTGHGRGPTVQFDFDTLDVGAIFVSSNHHYEIELYNTGAIPARFNFEPLASVFADAFRFTPNSGEVAPGDKLVIDVSLCAQKLGLLDETFECSIEGREEPLSITFNGQVVGPTFYTDVTELDFGPIAFGFPASRVFTLFNTSSIELHYRLRLPDGVPAQKEMSLDPAEANLPLYHHDHHHVDHSHPVVNLHAPPGAIKPGYEARISVHLTPQWCEQYNVALIFDIVGVADGAYELPIHADCVVPDVTLSEPMIKMGRCFLRHTYESALSLHNPSDFPAHYVLLLPDAAETGLEVSAAVERGVITPRGVTAVPLGLTVQNLGPFTATIRLEIVGSMDEPLAVQVNGLGQGPVVAVLPHALSWSSVPVLTDSPKPLTLSNESLIEAPFRCLLDEHSCFTIAPMEGCLAPGEQRALTVHTRLDDVGNFEDKLRIEVPESPELVVDLRATGRGATVVFDQDVSDLNFGHVFVNQLVERRLRVANHGRRVQKIYFSLDSPPPGVDGHCTVMRGAVFKKVKTPARPNPPDPSRSIFGVLPETLILQPGETQDVVLSGHSTDVCDVEEVLLCHGSFDNEVSRVLHYRMQVRGTFQRPLLQPDGRLVEFDWTPGTETRVPLVQSIHLENVGVLPVEARLRTTGAFQLVSRPTLHVEPRDGATVDIAYDPLHRSDRQPRTDEGRLFIEYVQEAPADTIRLVAAVHYPNLEFSTREVAFGTVMNETQHVQCVTATNVGSSPLDYVWQLVSNAGTPGDEATDDDDAQSRGTEAFDIVPKRGRVLPGATTDFVISYFAHANRESRVEAICAVHDGPRYRFQLSGAAAAERFKLSTDHITYSSLDPGAAQNESVVTITNCNDLPLPFSVLTSSERVRVTPSQGVVEANGTANLQFDLLGKAPDRFTNDIFLQVGRDLPRCIKVSADTAFPTLSLPDIPRRSPTEASDVDGAMDDWQLALRHGPENSAVFNMELDRAVLCRRLSQTEGMRLTRVMLPPYVVDMGSVQRNRAISRTFVIRNPFTRPVSVHLGKKSVTALTSAGFALEPEVITALPEGEETTLTATLQTHSSYGLEYELGPVEVTALFYIDQGPRLPVVLRANVCLPELRAELAQFDFGAINVGECAIIEVQLTNTGQVEANYALVKPGLPSNMVSLSKKQQDREQRRLHMSKAFAVVHDTNGCLAPSETTKLQVTFTPSEAGTFKYDARIHVAGQEEDILLRLLGQGVRPEIQFAKTSVELPPTLPRSDPVIFDLHVTNDNDEDVEIFNLEYDQQHRLESEIFELMSAETGLEQILLPPRAVGEPLPAALRAILPSHRPSQPQHTEATDGVADSSETGADATGKIEQDEREAIDPAVALQEVMDAYLGGERYKREQRRDLGGLNLVVFGPTGCDVEHLVTRLAQDYHALQLDLDELVRAELARNTDLAREIREFLAQNAVEPSLPDTAKGRRSSNKARSSESGPGAINAATGGSSNNPSSTIPGRTALATPIVPADSMLASAVPSEGATSEAADDAPSTSAVPLPLELLTTLIRQRVNQDDAIAGVIFNASQTLFATPPCAVAAFVGAVGRRDNVFALHCQADAAACVRRLVARQEEERANAAAARAALAEASRPKPPPPLDEDEYEALSPAAQAEYDTKVLEYRRFVTRAAEEAEKQQQALEDEKHTKRTKSRQGRKQRKDGAANGAAGAETESDLETSAFESQVSQSLTRCEAMRRVCDLWHVEKNELSATYLEQFGPPVVATGKSRRKGSAPDGSSVSAVPNTEEAEAEDPAALGLCTIELDLELGVEAAASTVSAAPEVPSVREVAVRLGFEKVDDDASLKARRFALAALRDFDSLVEQPLPEFMFVDAAKQYAATMAKREASHHMASVPEDEVLNKKRRPISRGTAVSTASNKRPNSSKKLKKSPSGRARHIEEEEESGPTVLEQSIQLDKTRWIIPAHSAIAIRMAFHSDVCGVFDQALNFVTCGTNDVTTVYLRGTTEFPSFDSSPKAMFRKLRRPQADEHHLANRTFYEADNTMDFGPLLMGRSREDFKGQLDAPNAFPVSLHNPHPYPIQVNAALEKDVNFATFVVEPATQAIAPGNTGTLHVFAFPKDGKVHLDSLILTTTDAPMAWSCNIRCEGVSPALELDAKAVSFERILLRRTDTKILTLRNTCKLPVCWQLVGLEQLSAEASASAAKTKGTVDPLGEMQLPMHFRSLKPITITKKVRSDSTLVLDCNSLGVIKAESLAISAEAYDVALDVTFPRADRPVLDFETMRVFDEKTLQCTLKNKGRYEIAFKLEIDRSVLKQYRQYLDEDCILMTPASASLPSLDKTVVVKFVFRTRKEVTLDNVPLLRCKVIEPHMNEVIASIPINVSARSVFSRYALAPQRGINFGAVLMGSKPESREIVLENTGDYEFRFTVSRRATVLPSTSNRTAPFTPRSGGRRSADLANSNISSNKLVTGAFSVYPVAGVVPAGQSTRLQVDVDTAMPGRDVQSLTIDVEQRSPDDHPHGLSYDLSVEVCKPGVALEPEAIFAEHSVCRRFEMQEQSRPALTYSIEDETFSFGPLVIGTVCQARLKLLNPTKVDCTVNLVCRGENSVPNKNKVVAEPFSCSVQSLRIRSHECQWVPITFNPTAIQTYSAMFEATVEEGDSTASSLRFKLEGSGILPRVSLVQPTARSAEGLPLLRFDKTLVGQERTRTVIVRNDGPIDAAVSLRAYSTQPRKPARVRTSATSTRPASSRGGRRDEKPLKLKEKDKRKPAGRPLRLEAPLSDAGDAADTSEVSPRIGAFEVLQGTDFIFIAADAEVSFDVRFTPGAPEAHGAQLQLVVENNEFDTAVIEVAGMGFLADLTLEDLEEADGDYLLRYPPVAVGETIDRAFTLVNNSDHVIRYDVRARDNVTVSPRTGHIWPQTTAQLRAILQSDDPLYLMADSDRLLCDYTRVRLADGAPVWHNERFHERYELAEDEHGGMARIKVKEPLSEPAYERLQVDDERITVQLEGVVDFARVNLDAKSLHFAEVPVFETVTKELMLHNPGDVNATFEWVLDNDDLNADASVLPFELVPAKGVLRGHASQRIEVRFAPRRAGSFDGSLECKVQCLLDTIKLPVLDISGKAFMPVCHLDWPDSDYVTSGRRRHDLPGPSGIKGELVPDLRVMEFSAVGLGVLQRHAFPLINPGRKPIEFVWRPLNAVGTHTAKGLQVGPFTCQVPEGRCLPNEPVTLSFTYAPSSLDIVETFWEFTVKDSDFRRTFLLVGHSEEPRLHFDVQTLDLAPLLLNKTVTQTITLINEEARPFNFAFDAAQLAAINKGATVAVMPTTGRVDARSQLPIRLSFTPKLEQPYVLNVLCDVRRKPTPLAIQIRAEGYRLHSRLELAPMGADSATAAVPLSFDETGMVPLEFGQVHVNEVQQRNFFLVNTGKFPLDATSRGGMSQVLEEAISIEPRTGTIGNNGRVPITVTFHPRAALDLRGALAQCTVHNGRKYRLELVGAGKEPDVAFDTDVVRFGKTFVQRENMPVREKEVMLVNRDTHPVSVACLFEDTTGPISVQFTDGVLKPGEQRPVMLQFRPTKLGVIKEEILFQLNSLTNMRLKVTGTPVPLLVQLENPKHRHLNFGVVEPGTSVARQATLINKSALPVEVDLAMDEHAMAEHGLTVALQTPVTLPPQGSLPLKFTYSPRAREPAFTQDVSIKYLGQLERLLQLAGACQGVVVQLDHDQLAFSGVVDSRSTRRLIMTNTGDIGARFQWDTASLGSWFTISPVEGYISPGLEVAFAVTFHPVEIGTDVRCEGVPCRIEGCAEPLYLDLVGTAAAKTADREVLTFNTEVRRAETRSFKVHNSTAQRWDLNPVLEHEYFTGPESLTVEPGETKLYTVTYLPLTMTSTRGARRDDGRWAGFHNGSVFLALPNGDAKLVLLTGQAQPPSPVGIINREVPCKMSVSIPLKVVNWLPTTQRFQVKINKTRYDVSTTLQGHDYLDVPAKGETDYMLTFHAYREGLTQADVAFFNETTQEYVTYELMLKAVPSGRLDVINLSTVVRQPISHTLSIENPLPQPLSLTVNSLLEGSTKPCSELHHPAVFRVPAKATAAKFTFEYLPLLTRTREAKLVLQCPELGMFVYDLNLEGLPAGPAPTKRVTAHLGEALTFRYTFVNLCSSRCDYTVTIDGSKHFHGPPSLMAPAASKAGTEVSIEMSFEPTQLGDSKATMTLASPVGGVYTCPLFGQCLPPRPSGPHVIKPGGKLALPFKNVFTNTETFSYTVDQPQFNVRSSDLYKAGESKEIQVRFDGDGQERAGKLIVTCASGAHSGIEWVFYLKGHAS</sequence>
<feature type="compositionally biased region" description="Polar residues" evidence="6">
    <location>
        <begin position="1885"/>
        <end position="1897"/>
    </location>
</feature>
<feature type="domain" description="HYDIN/VesB/CFA65-like Ig-like" evidence="7">
    <location>
        <begin position="786"/>
        <end position="867"/>
    </location>
</feature>
<proteinExistence type="predicted"/>
<dbReference type="InterPro" id="IPR053879">
    <property type="entry name" value="HYDIN_VesB_CFA65-like_Ig"/>
</dbReference>
<dbReference type="eggNOG" id="ENOG502QQ4F">
    <property type="taxonomic scope" value="Eukaryota"/>
</dbReference>
<dbReference type="GO" id="GO:0005930">
    <property type="term" value="C:axoneme"/>
    <property type="evidence" value="ECO:0000318"/>
    <property type="project" value="GO_Central"/>
</dbReference>
<feature type="region of interest" description="Disordered" evidence="6">
    <location>
        <begin position="2282"/>
        <end position="2340"/>
    </location>
</feature>
<evidence type="ECO:0000256" key="4">
    <source>
        <dbReference type="ARBA" id="ARBA00023069"/>
    </source>
</evidence>
<feature type="compositionally biased region" description="Low complexity" evidence="6">
    <location>
        <begin position="3128"/>
        <end position="3141"/>
    </location>
</feature>
<keyword evidence="5" id="KW-0966">Cell projection</keyword>
<dbReference type="EMBL" id="CH991547">
    <property type="protein sequence ID" value="EDQ90671.1"/>
    <property type="molecule type" value="Genomic_DNA"/>
</dbReference>
<feature type="region of interest" description="Disordered" evidence="6">
    <location>
        <begin position="1856"/>
        <end position="1900"/>
    </location>
</feature>
<protein>
    <submittedName>
        <fullName evidence="10">Uncharacterized protein</fullName>
    </submittedName>
</protein>
<feature type="domain" description="HYDIN/VesB/CFA65-like Ig-like" evidence="7">
    <location>
        <begin position="177"/>
        <end position="269"/>
    </location>
</feature>
<organism evidence="10 11">
    <name type="scientific">Monosiga brevicollis</name>
    <name type="common">Choanoflagellate</name>
    <dbReference type="NCBI Taxonomy" id="81824"/>
    <lineage>
        <taxon>Eukaryota</taxon>
        <taxon>Choanoflagellata</taxon>
        <taxon>Craspedida</taxon>
        <taxon>Salpingoecidae</taxon>
        <taxon>Monosiga</taxon>
    </lineage>
</organism>
<dbReference type="GO" id="GO:1904158">
    <property type="term" value="P:axonemal central apparatus assembly"/>
    <property type="evidence" value="ECO:0000318"/>
    <property type="project" value="GO_Central"/>
</dbReference>
<dbReference type="NCBIfam" id="NF012200">
    <property type="entry name" value="choice_anch_D"/>
    <property type="match status" value="1"/>
</dbReference>
<feature type="domain" description="HYDIN/VesB/CFA65-like Ig-like" evidence="7">
    <location>
        <begin position="3406"/>
        <end position="3497"/>
    </location>
</feature>
<dbReference type="Pfam" id="PF22544">
    <property type="entry name" value="HYDIN_VesB_CFA65-like_Ig"/>
    <property type="match status" value="6"/>
</dbReference>
<evidence type="ECO:0000256" key="3">
    <source>
        <dbReference type="ARBA" id="ARBA00022490"/>
    </source>
</evidence>
<feature type="region of interest" description="Disordered" evidence="6">
    <location>
        <begin position="2018"/>
        <end position="2039"/>
    </location>
</feature>
<feature type="compositionally biased region" description="Basic residues" evidence="6">
    <location>
        <begin position="2082"/>
        <end position="2094"/>
    </location>
</feature>